<evidence type="ECO:0000313" key="2">
    <source>
        <dbReference type="Proteomes" id="UP001596147"/>
    </source>
</evidence>
<accession>A0ABW0LGG0</accession>
<proteinExistence type="predicted"/>
<reference evidence="2" key="1">
    <citation type="journal article" date="2019" name="Int. J. Syst. Evol. Microbiol.">
        <title>The Global Catalogue of Microorganisms (GCM) 10K type strain sequencing project: providing services to taxonomists for standard genome sequencing and annotation.</title>
        <authorList>
            <consortium name="The Broad Institute Genomics Platform"/>
            <consortium name="The Broad Institute Genome Sequencing Center for Infectious Disease"/>
            <person name="Wu L."/>
            <person name="Ma J."/>
        </authorList>
    </citation>
    <scope>NUCLEOTIDE SEQUENCE [LARGE SCALE GENOMIC DNA]</scope>
    <source>
        <strain evidence="2">CGMCC 1.12237</strain>
    </source>
</reference>
<keyword evidence="2" id="KW-1185">Reference proteome</keyword>
<comment type="caution">
    <text evidence="1">The sequence shown here is derived from an EMBL/GenBank/DDBJ whole genome shotgun (WGS) entry which is preliminary data.</text>
</comment>
<dbReference type="EMBL" id="JBHSMC010000013">
    <property type="protein sequence ID" value="MFC5465004.1"/>
    <property type="molecule type" value="Genomic_DNA"/>
</dbReference>
<sequence length="293" mass="33249">MVLNLVGCTNAINKEDNSTTNQDNQNKIVEETSPDISYMGMRLKDESVSMKSSSIFNIQTDEQFAPSLEIKNGFDSNQKYRVIFLIDYKPITFLVDGREHTYFDFNIDADAIEKIDIIFPKLVDGQHDLTTVIIREPEQIFKEPIFVPGFEHILAHRSNIIVSTDKINPPEFIQVDAHSTIANYGEKVILNQGSLIDLDNPISLLHKSNLNNIWISFENESDSSKYAVIILDIIQIKSDVEFVSTDTKGIIKRSMDLPDEFKSTTNLVVLAVENPFTTNNKRPYLSNKISLVN</sequence>
<protein>
    <submittedName>
        <fullName evidence="1">Uncharacterized protein</fullName>
    </submittedName>
</protein>
<dbReference type="Proteomes" id="UP001596147">
    <property type="component" value="Unassembled WGS sequence"/>
</dbReference>
<gene>
    <name evidence="1" type="ORF">ACFPM4_09585</name>
</gene>
<evidence type="ECO:0000313" key="1">
    <source>
        <dbReference type="EMBL" id="MFC5465004.1"/>
    </source>
</evidence>
<name>A0ABW0LGG0_9BACI</name>
<organism evidence="1 2">
    <name type="scientific">Lederbergia graminis</name>
    <dbReference type="NCBI Taxonomy" id="735518"/>
    <lineage>
        <taxon>Bacteria</taxon>
        <taxon>Bacillati</taxon>
        <taxon>Bacillota</taxon>
        <taxon>Bacilli</taxon>
        <taxon>Bacillales</taxon>
        <taxon>Bacillaceae</taxon>
        <taxon>Lederbergia</taxon>
    </lineage>
</organism>